<feature type="coiled-coil region" evidence="1">
    <location>
        <begin position="274"/>
        <end position="301"/>
    </location>
</feature>
<keyword evidence="3" id="KW-1185">Reference proteome</keyword>
<protein>
    <submittedName>
        <fullName evidence="4">Dynactin domain-containing protein</fullName>
    </submittedName>
</protein>
<sequence>MKKCRAKNFVFSAIQRCSVERLSRLSQMHVEMSSQERAIDQYIKLLRMDRLDENTGVESLQKTISYFQNVFSVHMTSEWFDGRLLFGDVLSELDAGLQWMKLNTQRIGFFLLPDKEESDLGQLETALLAAVSDCQQLVIRVRNRIPSKGEFSLPQKVDDRLQLAVCSLEKGATILDKFCSMASTQLSMLPDVEGIEVERLKEMLLGAIEKVHGKGKGAENYEVLKSHLYNLRSTLAEIANDIEKDIIVDPETEEKPFPPLLERAHARKQDAVEAESLRWQVEKKEAEITDLRKTIRSKNDDLSNFR</sequence>
<name>A0A0N5ACQ2_9BILA</name>
<organism evidence="3 4">
    <name type="scientific">Syphacia muris</name>
    <dbReference type="NCBI Taxonomy" id="451379"/>
    <lineage>
        <taxon>Eukaryota</taxon>
        <taxon>Metazoa</taxon>
        <taxon>Ecdysozoa</taxon>
        <taxon>Nematoda</taxon>
        <taxon>Chromadorea</taxon>
        <taxon>Rhabditida</taxon>
        <taxon>Spirurina</taxon>
        <taxon>Oxyuridomorpha</taxon>
        <taxon>Oxyuroidea</taxon>
        <taxon>Oxyuridae</taxon>
        <taxon>Syphacia</taxon>
    </lineage>
</organism>
<dbReference type="WBParaSite" id="SMUV_0000193101-mRNA-1">
    <property type="protein sequence ID" value="SMUV_0000193101-mRNA-1"/>
    <property type="gene ID" value="SMUV_0000193101"/>
</dbReference>
<accession>A0A0N5ACQ2</accession>
<evidence type="ECO:0000313" key="3">
    <source>
        <dbReference type="Proteomes" id="UP000046393"/>
    </source>
</evidence>
<feature type="domain" description="Dynein associated protein" evidence="2">
    <location>
        <begin position="12"/>
        <end position="141"/>
    </location>
</feature>
<dbReference type="InterPro" id="IPR022157">
    <property type="entry name" value="Dynactin"/>
</dbReference>
<evidence type="ECO:0000256" key="1">
    <source>
        <dbReference type="SAM" id="Coils"/>
    </source>
</evidence>
<dbReference type="STRING" id="451379.A0A0N5ACQ2"/>
<dbReference type="Proteomes" id="UP000046393">
    <property type="component" value="Unplaced"/>
</dbReference>
<evidence type="ECO:0000313" key="4">
    <source>
        <dbReference type="WBParaSite" id="SMUV_0000193101-mRNA-1"/>
    </source>
</evidence>
<keyword evidence="1" id="KW-0175">Coiled coil</keyword>
<proteinExistence type="predicted"/>
<dbReference type="AlphaFoldDB" id="A0A0N5ACQ2"/>
<evidence type="ECO:0000259" key="2">
    <source>
        <dbReference type="Pfam" id="PF12455"/>
    </source>
</evidence>
<dbReference type="Pfam" id="PF12455">
    <property type="entry name" value="Dynactin"/>
    <property type="match status" value="1"/>
</dbReference>
<reference evidence="4" key="1">
    <citation type="submission" date="2017-02" db="UniProtKB">
        <authorList>
            <consortium name="WormBaseParasite"/>
        </authorList>
    </citation>
    <scope>IDENTIFICATION</scope>
</reference>